<feature type="region of interest" description="Disordered" evidence="1">
    <location>
        <begin position="1"/>
        <end position="75"/>
    </location>
</feature>
<evidence type="ECO:0008006" key="4">
    <source>
        <dbReference type="Google" id="ProtNLM"/>
    </source>
</evidence>
<organism evidence="2 3">
    <name type="scientific">Gomphillus americanus</name>
    <dbReference type="NCBI Taxonomy" id="1940652"/>
    <lineage>
        <taxon>Eukaryota</taxon>
        <taxon>Fungi</taxon>
        <taxon>Dikarya</taxon>
        <taxon>Ascomycota</taxon>
        <taxon>Pezizomycotina</taxon>
        <taxon>Lecanoromycetes</taxon>
        <taxon>OSLEUM clade</taxon>
        <taxon>Ostropomycetidae</taxon>
        <taxon>Ostropales</taxon>
        <taxon>Graphidaceae</taxon>
        <taxon>Gomphilloideae</taxon>
        <taxon>Gomphillus</taxon>
    </lineage>
</organism>
<feature type="compositionally biased region" description="Polar residues" evidence="1">
    <location>
        <begin position="22"/>
        <end position="43"/>
    </location>
</feature>
<dbReference type="AlphaFoldDB" id="A0A8H3I626"/>
<dbReference type="EMBL" id="CAJPDQ010000002">
    <property type="protein sequence ID" value="CAF9904685.1"/>
    <property type="molecule type" value="Genomic_DNA"/>
</dbReference>
<accession>A0A8H3I626</accession>
<feature type="compositionally biased region" description="Polar residues" evidence="1">
    <location>
        <begin position="57"/>
        <end position="69"/>
    </location>
</feature>
<name>A0A8H3I626_9LECA</name>
<keyword evidence="3" id="KW-1185">Reference proteome</keyword>
<feature type="compositionally biased region" description="Polar residues" evidence="1">
    <location>
        <begin position="1"/>
        <end position="10"/>
    </location>
</feature>
<gene>
    <name evidence="2" type="ORF">GOMPHAMPRED_002916</name>
</gene>
<proteinExistence type="predicted"/>
<evidence type="ECO:0000313" key="3">
    <source>
        <dbReference type="Proteomes" id="UP000664169"/>
    </source>
</evidence>
<dbReference type="Proteomes" id="UP000664169">
    <property type="component" value="Unassembled WGS sequence"/>
</dbReference>
<comment type="caution">
    <text evidence="2">The sequence shown here is derived from an EMBL/GenBank/DDBJ whole genome shotgun (WGS) entry which is preliminary data.</text>
</comment>
<protein>
    <recommendedName>
        <fullName evidence="4">SMP domain-containing protein</fullName>
    </recommendedName>
</protein>
<reference evidence="2" key="1">
    <citation type="submission" date="2021-03" db="EMBL/GenBank/DDBJ databases">
        <authorList>
            <person name="Tagirdzhanova G."/>
        </authorList>
    </citation>
    <scope>NUCLEOTIDE SEQUENCE</scope>
</reference>
<dbReference type="OrthoDB" id="5988651at2759"/>
<sequence length="75" mass="7487">MPNGKDSSSGAGHHDTGRAMTKSDSSRVQSSQAKGGKDMSSSGFAARAQSAGDRNGNIGSSTNQSNADNKGSKAV</sequence>
<evidence type="ECO:0000256" key="1">
    <source>
        <dbReference type="SAM" id="MobiDB-lite"/>
    </source>
</evidence>
<evidence type="ECO:0000313" key="2">
    <source>
        <dbReference type="EMBL" id="CAF9904685.1"/>
    </source>
</evidence>